<keyword evidence="3" id="KW-1185">Reference proteome</keyword>
<dbReference type="AlphaFoldDB" id="A0A9J5YX29"/>
<evidence type="ECO:0000313" key="2">
    <source>
        <dbReference type="EMBL" id="KAG5604946.1"/>
    </source>
</evidence>
<protein>
    <submittedName>
        <fullName evidence="2">Uncharacterized protein</fullName>
    </submittedName>
</protein>
<gene>
    <name evidence="2" type="ORF">H5410_026438</name>
</gene>
<dbReference type="EMBL" id="JACXVP010000005">
    <property type="protein sequence ID" value="KAG5604946.1"/>
    <property type="molecule type" value="Genomic_DNA"/>
</dbReference>
<reference evidence="2 3" key="1">
    <citation type="submission" date="2020-09" db="EMBL/GenBank/DDBJ databases">
        <title>De no assembly of potato wild relative species, Solanum commersonii.</title>
        <authorList>
            <person name="Cho K."/>
        </authorList>
    </citation>
    <scope>NUCLEOTIDE SEQUENCE [LARGE SCALE GENOMIC DNA]</scope>
    <source>
        <strain evidence="2">LZ3.2</strain>
        <tissue evidence="2">Leaf</tissue>
    </source>
</reference>
<name>A0A9J5YX29_SOLCO</name>
<evidence type="ECO:0000256" key="1">
    <source>
        <dbReference type="SAM" id="MobiDB-lite"/>
    </source>
</evidence>
<feature type="region of interest" description="Disordered" evidence="1">
    <location>
        <begin position="1"/>
        <end position="26"/>
    </location>
</feature>
<sequence length="153" mass="17647">MEPVGLDGQIGPFFRSNDPRSRNTPHFTDFVNAKKFHRRPLRPYLRSRLALTAKPIYFQGQKSPRACIPPFLPIFPVGPDDQTVPFSRSNEPRSRHTPHFVDFRVIYRLALRAKPAHFQGAISPEKAYPSFCQFVCAIVHKFLVIQNFDVKNI</sequence>
<proteinExistence type="predicted"/>
<evidence type="ECO:0000313" key="3">
    <source>
        <dbReference type="Proteomes" id="UP000824120"/>
    </source>
</evidence>
<comment type="caution">
    <text evidence="2">The sequence shown here is derived from an EMBL/GenBank/DDBJ whole genome shotgun (WGS) entry which is preliminary data.</text>
</comment>
<dbReference type="Proteomes" id="UP000824120">
    <property type="component" value="Chromosome 5"/>
</dbReference>
<accession>A0A9J5YX29</accession>
<organism evidence="2 3">
    <name type="scientific">Solanum commersonii</name>
    <name type="common">Commerson's wild potato</name>
    <name type="synonym">Commerson's nightshade</name>
    <dbReference type="NCBI Taxonomy" id="4109"/>
    <lineage>
        <taxon>Eukaryota</taxon>
        <taxon>Viridiplantae</taxon>
        <taxon>Streptophyta</taxon>
        <taxon>Embryophyta</taxon>
        <taxon>Tracheophyta</taxon>
        <taxon>Spermatophyta</taxon>
        <taxon>Magnoliopsida</taxon>
        <taxon>eudicotyledons</taxon>
        <taxon>Gunneridae</taxon>
        <taxon>Pentapetalae</taxon>
        <taxon>asterids</taxon>
        <taxon>lamiids</taxon>
        <taxon>Solanales</taxon>
        <taxon>Solanaceae</taxon>
        <taxon>Solanoideae</taxon>
        <taxon>Solaneae</taxon>
        <taxon>Solanum</taxon>
    </lineage>
</organism>